<dbReference type="InterPro" id="IPR011990">
    <property type="entry name" value="TPR-like_helical_dom_sf"/>
</dbReference>
<evidence type="ECO:0000256" key="7">
    <source>
        <dbReference type="SAM" id="MobiDB-lite"/>
    </source>
</evidence>
<dbReference type="InterPro" id="IPR019458">
    <property type="entry name" value="Est1-like_N"/>
</dbReference>
<dbReference type="Pfam" id="PF10373">
    <property type="entry name" value="EST1_DNA_bind"/>
    <property type="match status" value="1"/>
</dbReference>
<dbReference type="InterPro" id="IPR002716">
    <property type="entry name" value="PIN_dom"/>
</dbReference>
<keyword evidence="10" id="KW-1185">Reference proteome</keyword>
<evidence type="ECO:0000256" key="4">
    <source>
        <dbReference type="ARBA" id="ARBA00023161"/>
    </source>
</evidence>
<evidence type="ECO:0000313" key="9">
    <source>
        <dbReference type="EMBL" id="CAH3170296.1"/>
    </source>
</evidence>
<accession>A0ABN8QTI6</accession>
<dbReference type="SUPFAM" id="SSF48452">
    <property type="entry name" value="TPR-like"/>
    <property type="match status" value="1"/>
</dbReference>
<keyword evidence="6" id="KW-0175">Coiled coil</keyword>
<evidence type="ECO:0000256" key="2">
    <source>
        <dbReference type="ARBA" id="ARBA00004496"/>
    </source>
</evidence>
<evidence type="ECO:0000256" key="3">
    <source>
        <dbReference type="ARBA" id="ARBA00022490"/>
    </source>
</evidence>
<feature type="compositionally biased region" description="Basic and acidic residues" evidence="7">
    <location>
        <begin position="259"/>
        <end position="274"/>
    </location>
</feature>
<evidence type="ECO:0000256" key="6">
    <source>
        <dbReference type="SAM" id="Coils"/>
    </source>
</evidence>
<feature type="compositionally biased region" description="Basic and acidic residues" evidence="7">
    <location>
        <begin position="133"/>
        <end position="157"/>
    </location>
</feature>
<evidence type="ECO:0000259" key="8">
    <source>
        <dbReference type="SMART" id="SM00670"/>
    </source>
</evidence>
<feature type="compositionally biased region" description="Basic residues" evidence="7">
    <location>
        <begin position="32"/>
        <end position="43"/>
    </location>
</feature>
<feature type="compositionally biased region" description="Basic and acidic residues" evidence="7">
    <location>
        <begin position="164"/>
        <end position="175"/>
    </location>
</feature>
<feature type="compositionally biased region" description="Basic and acidic residues" evidence="7">
    <location>
        <begin position="218"/>
        <end position="229"/>
    </location>
</feature>
<dbReference type="Pfam" id="PF13638">
    <property type="entry name" value="PIN_4"/>
    <property type="match status" value="1"/>
</dbReference>
<feature type="coiled-coil region" evidence="6">
    <location>
        <begin position="988"/>
        <end position="1015"/>
    </location>
</feature>
<feature type="compositionally biased region" description="Polar residues" evidence="7">
    <location>
        <begin position="249"/>
        <end position="258"/>
    </location>
</feature>
<comment type="caution">
    <text evidence="9">The sequence shown here is derived from an EMBL/GenBank/DDBJ whole genome shotgun (WGS) entry which is preliminary data.</text>
</comment>
<dbReference type="CDD" id="cd09885">
    <property type="entry name" value="PIN_Smg6-like"/>
    <property type="match status" value="1"/>
</dbReference>
<dbReference type="Gene3D" id="3.40.50.1010">
    <property type="entry name" value="5'-nuclease"/>
    <property type="match status" value="1"/>
</dbReference>
<evidence type="ECO:0000313" key="10">
    <source>
        <dbReference type="Proteomes" id="UP001159405"/>
    </source>
</evidence>
<feature type="compositionally biased region" description="Basic and acidic residues" evidence="7">
    <location>
        <begin position="71"/>
        <end position="125"/>
    </location>
</feature>
<organism evidence="9 10">
    <name type="scientific">Porites lobata</name>
    <dbReference type="NCBI Taxonomy" id="104759"/>
    <lineage>
        <taxon>Eukaryota</taxon>
        <taxon>Metazoa</taxon>
        <taxon>Cnidaria</taxon>
        <taxon>Anthozoa</taxon>
        <taxon>Hexacorallia</taxon>
        <taxon>Scleractinia</taxon>
        <taxon>Fungiina</taxon>
        <taxon>Poritidae</taxon>
        <taxon>Porites</taxon>
    </lineage>
</organism>
<keyword evidence="4" id="KW-0866">Nonsense-mediated mRNA decay</keyword>
<dbReference type="EMBL" id="CALNXK010000155">
    <property type="protein sequence ID" value="CAH3170296.1"/>
    <property type="molecule type" value="Genomic_DNA"/>
</dbReference>
<feature type="compositionally biased region" description="Basic and acidic residues" evidence="7">
    <location>
        <begin position="44"/>
        <end position="60"/>
    </location>
</feature>
<gene>
    <name evidence="9" type="ORF">PLOB_00010667</name>
</gene>
<dbReference type="PANTHER" id="PTHR15696">
    <property type="entry name" value="SMG-7 SUPPRESSOR WITH MORPHOLOGICAL EFFECT ON GENITALIA PROTEIN 7"/>
    <property type="match status" value="1"/>
</dbReference>
<keyword evidence="5" id="KW-0539">Nucleus</keyword>
<feature type="coiled-coil region" evidence="6">
    <location>
        <begin position="569"/>
        <end position="596"/>
    </location>
</feature>
<dbReference type="Gene3D" id="1.25.40.10">
    <property type="entry name" value="Tetratricopeptide repeat domain"/>
    <property type="match status" value="1"/>
</dbReference>
<dbReference type="InterPro" id="IPR045153">
    <property type="entry name" value="Est1/Ebs1-like"/>
</dbReference>
<sequence>MAASSSGNSLPLVLRITYDELVAYADELEKKKDKKQSKKKSHEKSKEKGLKSEKEVDKNGSSDVSGKYSPKKTEQREECDTINVSKRDKQKSKDVSKKDAKKDKRNSKESKPKRKSSVEKEDSAVRDNGITTDDNKKASGSKQKDTRNRGSVSRKEVSDDDGEKECNDYELELRARTGGVLKLSNSKSPDEGLEGSLKDDVKHCQPRGIIKLPEGLDLTEKDEEKEIRQSHSSPKKRSVSESRGFFDSVHSNDTPSQRQEVKCSDGNDSEFHANERKTGNSIAQENVYTPEGQSIKRFAEYHNGENAIVAPEPNSSAKVEKKVKSLHLQRAQKLLKLVAQRETSLSNLLSREILDKAAFEKINSISKEIQDAYKGVMMLDLSFAIQQEVDQNLWRNGFYKVIETLRKYGKLFLGYADKTEMLSPEEINNCLKEFLANAETFYKNILELLQKDHEFSVQDVVSQPRKAEKLGKKAKLALLSAHHILICLGDIERYQGQFHNSQNWASIRSWYLKASKLAPKNGKPYNQLGVIAVLANRKLDSVYFYIRSLSVSNPILTAREKLISIFYDIQKKADRLQRAEDEKKFLADRKSHQMKDRGHSGRGKERSVFGEVAKGVGLITAEHQANHGRHEVWIFVLNGAYRRVILTELDKVEEVNSAGEPITEASNSKPEPIQEAPKISLQEVNKKFMLHFLCAHGLLYSRTGIERLPTLQYQLIGEFDTLLEYPTSSAISRSNLLQMMAINIFAITNTAAEDSTEPYVRVGTPQDQALNLATEMFISLLKSCCTLLQSIDFEARNTQDGLSVPLRQFLPAVKVFADWMACHADLWQASSISTHRILWESVSQFTNALSYVDIDNLHQEDGVEMVTLYEDEFLAGFKPLITANKPLCKVPNLKSKDLVEDYLRSQCLKEFAAFLVSLENPPLEFDDESGEFSAVIKSTKVSPVKESSAVAMIHLDTSEQADQEEHEESDDDDDDVIIESEEEPIDSGDEMERDLKHLKAKKDALRKQVEFHKKREDKAKAVIEEHISKPRLMFENYPTYLVADTNCFVDHLDGLKAIVSCQAFTLVVPLIVINELDGLKKDFQVDKYDNLQHAQYVLENARSAVNFLECEFSKRNPQVKAVTSKGSELDTISFRSEDPSGRKGKGCNDDVILSCCLYYCEENFVNRLATANQPITIQRKVVLLTDDRNLRLKAYTRNVPVLTVPQFRKMARL</sequence>
<reference evidence="9 10" key="1">
    <citation type="submission" date="2022-05" db="EMBL/GenBank/DDBJ databases">
        <authorList>
            <consortium name="Genoscope - CEA"/>
            <person name="William W."/>
        </authorList>
    </citation>
    <scope>NUCLEOTIDE SEQUENCE [LARGE SCALE GENOMIC DNA]</scope>
</reference>
<dbReference type="PANTHER" id="PTHR15696:SF0">
    <property type="entry name" value="TELOMERASE-BINDING PROTEIN EST1A"/>
    <property type="match status" value="1"/>
</dbReference>
<dbReference type="InterPro" id="IPR029060">
    <property type="entry name" value="PIN-like_dom_sf"/>
</dbReference>
<evidence type="ECO:0000256" key="5">
    <source>
        <dbReference type="ARBA" id="ARBA00023242"/>
    </source>
</evidence>
<feature type="region of interest" description="Disordered" evidence="7">
    <location>
        <begin position="957"/>
        <end position="977"/>
    </location>
</feature>
<proteinExistence type="predicted"/>
<dbReference type="SUPFAM" id="SSF88723">
    <property type="entry name" value="PIN domain-like"/>
    <property type="match status" value="1"/>
</dbReference>
<name>A0ABN8QTI6_9CNID</name>
<evidence type="ECO:0000256" key="1">
    <source>
        <dbReference type="ARBA" id="ARBA00004123"/>
    </source>
</evidence>
<protein>
    <recommendedName>
        <fullName evidence="8">PIN domain-containing protein</fullName>
    </recommendedName>
</protein>
<comment type="subcellular location">
    <subcellularLocation>
        <location evidence="2">Cytoplasm</location>
    </subcellularLocation>
    <subcellularLocation>
        <location evidence="1">Nucleus</location>
    </subcellularLocation>
</comment>
<dbReference type="InterPro" id="IPR018834">
    <property type="entry name" value="DNA/RNA-bd_Est1-type"/>
</dbReference>
<keyword evidence="3" id="KW-0963">Cytoplasm</keyword>
<dbReference type="SMART" id="SM00670">
    <property type="entry name" value="PINc"/>
    <property type="match status" value="1"/>
</dbReference>
<feature type="region of interest" description="Disordered" evidence="7">
    <location>
        <begin position="28"/>
        <end position="274"/>
    </location>
</feature>
<feature type="compositionally biased region" description="Acidic residues" evidence="7">
    <location>
        <begin position="959"/>
        <end position="977"/>
    </location>
</feature>
<dbReference type="Pfam" id="PF10374">
    <property type="entry name" value="EST1"/>
    <property type="match status" value="1"/>
</dbReference>
<dbReference type="Proteomes" id="UP001159405">
    <property type="component" value="Unassembled WGS sequence"/>
</dbReference>
<feature type="domain" description="PIN" evidence="8">
    <location>
        <begin position="1039"/>
        <end position="1192"/>
    </location>
</feature>